<comment type="subcellular location">
    <subcellularLocation>
        <location evidence="1">Membrane</location>
        <topology evidence="1">Multi-pass membrane protein</topology>
    </subcellularLocation>
</comment>
<keyword evidence="2" id="KW-0813">Transport</keyword>
<dbReference type="PATRIC" id="fig|1280953.3.peg.933"/>
<reference evidence="9 10" key="1">
    <citation type="journal article" date="2014" name="Antonie Van Leeuwenhoek">
        <title>Hyphomonas beringensis sp. nov. and Hyphomonas chukchiensis sp. nov., isolated from surface seawater of the Bering Sea and Chukchi Sea.</title>
        <authorList>
            <person name="Li C."/>
            <person name="Lai Q."/>
            <person name="Li G."/>
            <person name="Dong C."/>
            <person name="Wang J."/>
            <person name="Liao Y."/>
            <person name="Shao Z."/>
        </authorList>
    </citation>
    <scope>NUCLEOTIDE SEQUENCE [LARGE SCALE GENOMIC DNA]</scope>
    <source>
        <strain evidence="9 10">SCH89</strain>
    </source>
</reference>
<evidence type="ECO:0000313" key="10">
    <source>
        <dbReference type="Proteomes" id="UP000024942"/>
    </source>
</evidence>
<feature type="domain" description="RCK C-terminal" evidence="8">
    <location>
        <begin position="216"/>
        <end position="300"/>
    </location>
</feature>
<dbReference type="AlphaFoldDB" id="A0A059GAH1"/>
<feature type="transmembrane region" description="Helical" evidence="7">
    <location>
        <begin position="580"/>
        <end position="600"/>
    </location>
</feature>
<keyword evidence="4" id="KW-0677">Repeat</keyword>
<feature type="transmembrane region" description="Helical" evidence="7">
    <location>
        <begin position="6"/>
        <end position="26"/>
    </location>
</feature>
<evidence type="ECO:0000259" key="8">
    <source>
        <dbReference type="PROSITE" id="PS51202"/>
    </source>
</evidence>
<gene>
    <name evidence="9" type="ORF">HOC_04617</name>
</gene>
<organism evidence="9 10">
    <name type="scientific">Hyphomonas oceanitis SCH89</name>
    <dbReference type="NCBI Taxonomy" id="1280953"/>
    <lineage>
        <taxon>Bacteria</taxon>
        <taxon>Pseudomonadati</taxon>
        <taxon>Pseudomonadota</taxon>
        <taxon>Alphaproteobacteria</taxon>
        <taxon>Hyphomonadales</taxon>
        <taxon>Hyphomonadaceae</taxon>
        <taxon>Hyphomonas</taxon>
    </lineage>
</organism>
<comment type="caution">
    <text evidence="9">The sequence shown here is derived from an EMBL/GenBank/DDBJ whole genome shotgun (WGS) entry which is preliminary data.</text>
</comment>
<dbReference type="PANTHER" id="PTHR43652">
    <property type="entry name" value="BASIC AMINO ACID ANTIPORTER YFCC-RELATED"/>
    <property type="match status" value="1"/>
</dbReference>
<evidence type="ECO:0000256" key="7">
    <source>
        <dbReference type="SAM" id="Phobius"/>
    </source>
</evidence>
<evidence type="ECO:0000313" key="9">
    <source>
        <dbReference type="EMBL" id="KDA03734.1"/>
    </source>
</evidence>
<proteinExistence type="predicted"/>
<dbReference type="RefSeq" id="WP_035536158.1">
    <property type="nucleotide sequence ID" value="NZ_ARYL01000004.1"/>
</dbReference>
<feature type="transmembrane region" description="Helical" evidence="7">
    <location>
        <begin position="189"/>
        <end position="209"/>
    </location>
</feature>
<dbReference type="PROSITE" id="PS01271">
    <property type="entry name" value="NA_SULFATE"/>
    <property type="match status" value="1"/>
</dbReference>
<dbReference type="PROSITE" id="PS51202">
    <property type="entry name" value="RCK_C"/>
    <property type="match status" value="2"/>
</dbReference>
<feature type="transmembrane region" description="Helical" evidence="7">
    <location>
        <begin position="412"/>
        <end position="445"/>
    </location>
</feature>
<dbReference type="GO" id="GO:0005886">
    <property type="term" value="C:plasma membrane"/>
    <property type="evidence" value="ECO:0007669"/>
    <property type="project" value="TreeGrafter"/>
</dbReference>
<name>A0A059GAH1_9PROT</name>
<dbReference type="PANTHER" id="PTHR43652:SF2">
    <property type="entry name" value="BASIC AMINO ACID ANTIPORTER YFCC-RELATED"/>
    <property type="match status" value="1"/>
</dbReference>
<keyword evidence="6 7" id="KW-0472">Membrane</keyword>
<keyword evidence="10" id="KW-1185">Reference proteome</keyword>
<keyword evidence="5 7" id="KW-1133">Transmembrane helix</keyword>
<dbReference type="Pfam" id="PF02080">
    <property type="entry name" value="TrkA_C"/>
    <property type="match status" value="2"/>
</dbReference>
<evidence type="ECO:0000256" key="6">
    <source>
        <dbReference type="ARBA" id="ARBA00023136"/>
    </source>
</evidence>
<dbReference type="Gene3D" id="3.30.70.1450">
    <property type="entry name" value="Regulator of K+ conductance, C-terminal domain"/>
    <property type="match status" value="2"/>
</dbReference>
<feature type="transmembrane region" description="Helical" evidence="7">
    <location>
        <begin position="116"/>
        <end position="134"/>
    </location>
</feature>
<dbReference type="CDD" id="cd01115">
    <property type="entry name" value="SLC13_permease"/>
    <property type="match status" value="1"/>
</dbReference>
<feature type="transmembrane region" description="Helical" evidence="7">
    <location>
        <begin position="58"/>
        <end position="77"/>
    </location>
</feature>
<feature type="domain" description="RCK C-terminal" evidence="8">
    <location>
        <begin position="310"/>
        <end position="394"/>
    </location>
</feature>
<feature type="transmembrane region" description="Helical" evidence="7">
    <location>
        <begin position="542"/>
        <end position="560"/>
    </location>
</feature>
<feature type="transmembrane region" description="Helical" evidence="7">
    <location>
        <begin position="487"/>
        <end position="508"/>
    </location>
</feature>
<accession>A0A059GAH1</accession>
<dbReference type="GO" id="GO:0008324">
    <property type="term" value="F:monoatomic cation transmembrane transporter activity"/>
    <property type="evidence" value="ECO:0007669"/>
    <property type="project" value="InterPro"/>
</dbReference>
<dbReference type="eggNOG" id="COG0471">
    <property type="taxonomic scope" value="Bacteria"/>
</dbReference>
<dbReference type="Proteomes" id="UP000024942">
    <property type="component" value="Unassembled WGS sequence"/>
</dbReference>
<evidence type="ECO:0000256" key="5">
    <source>
        <dbReference type="ARBA" id="ARBA00022989"/>
    </source>
</evidence>
<dbReference type="Pfam" id="PF03600">
    <property type="entry name" value="CitMHS"/>
    <property type="match status" value="1"/>
</dbReference>
<keyword evidence="3 7" id="KW-0812">Transmembrane</keyword>
<feature type="transmembrane region" description="Helical" evidence="7">
    <location>
        <begin position="33"/>
        <end position="52"/>
    </location>
</feature>
<dbReference type="InterPro" id="IPR051679">
    <property type="entry name" value="DASS-Related_Transporters"/>
</dbReference>
<dbReference type="OrthoDB" id="9809303at2"/>
<dbReference type="InterPro" id="IPR036721">
    <property type="entry name" value="RCK_C_sf"/>
</dbReference>
<dbReference type="InterPro" id="IPR004680">
    <property type="entry name" value="Cit_transptr-like_dom"/>
</dbReference>
<feature type="transmembrane region" description="Helical" evidence="7">
    <location>
        <begin position="514"/>
        <end position="535"/>
    </location>
</feature>
<feature type="transmembrane region" description="Helical" evidence="7">
    <location>
        <begin position="457"/>
        <end position="475"/>
    </location>
</feature>
<evidence type="ECO:0000256" key="4">
    <source>
        <dbReference type="ARBA" id="ARBA00022737"/>
    </source>
</evidence>
<dbReference type="InterPro" id="IPR031312">
    <property type="entry name" value="Na/sul_symport_CS"/>
</dbReference>
<feature type="transmembrane region" description="Helical" evidence="7">
    <location>
        <begin position="146"/>
        <end position="169"/>
    </location>
</feature>
<dbReference type="STRING" id="1280953.HOC_04617"/>
<sequence>MVEFLASSPVQIAIVLFLVTVVFFGFVRESLPADVIALLAMGALMLTGIMSVKETLGVFSNAAPLTIAAMFVMSAALDRTGVIDQAGRWVTLATHGWSPILAILVMMVAVIFLSAFINNTPVVVVLIPVAIRLAKSLKISPSKLLIPLSFASIFGGTTTLIGTSTNLLVDGVAQSGGLKPFGMFEITAAGSLLALAGMTYFVLVGWWLLPKRDTLAGMLPDQKERRFIAQILIPIDSVLIGRPLSETGFSPQRGFSIIDVLREGVSLKASLGKLILRGGDRIVLRSPVSEMLSLKELGHVAIGADAQEGTAFEPVQASEVIIAEGVIGPQSRLIGRRLLGLGLARLYGVYIMAVHRRGENMADQLGEMRLDVGDTVLVEGPAAGMRQMFEDGALNNLTATSDRSVRRDKAGIAVIALLLVMGLAAFEVLPIAALAIIGATAVVALGCLDHQEAYQAIRWDILMLIFGMLALGQAMEKTGAVQLVIDLVAGPMGSLGPLTLLAMIYLVTTALTEFISNNAAAVLLTPIAIGFGTHLGIDPRPFVVAVMFAASASFATPIGYQTNTLVYTAGGYKFMDFVKVGLPLNILMFVVSMFVIPLFWPLS</sequence>
<dbReference type="GO" id="GO:0006813">
    <property type="term" value="P:potassium ion transport"/>
    <property type="evidence" value="ECO:0007669"/>
    <property type="project" value="InterPro"/>
</dbReference>
<dbReference type="EMBL" id="ARYL01000004">
    <property type="protein sequence ID" value="KDA03734.1"/>
    <property type="molecule type" value="Genomic_DNA"/>
</dbReference>
<evidence type="ECO:0000256" key="1">
    <source>
        <dbReference type="ARBA" id="ARBA00004141"/>
    </source>
</evidence>
<dbReference type="SUPFAM" id="SSF116726">
    <property type="entry name" value="TrkA C-terminal domain-like"/>
    <property type="match status" value="2"/>
</dbReference>
<dbReference type="InterPro" id="IPR006037">
    <property type="entry name" value="RCK_C"/>
</dbReference>
<evidence type="ECO:0000256" key="3">
    <source>
        <dbReference type="ARBA" id="ARBA00022692"/>
    </source>
</evidence>
<protein>
    <submittedName>
        <fullName evidence="9">TrkA domain-containing protein</fullName>
    </submittedName>
</protein>
<evidence type="ECO:0000256" key="2">
    <source>
        <dbReference type="ARBA" id="ARBA00022448"/>
    </source>
</evidence>